<dbReference type="NCBIfam" id="TIGR00057">
    <property type="entry name" value="L-threonylcarbamoyladenylate synthase"/>
    <property type="match status" value="1"/>
</dbReference>
<evidence type="ECO:0000256" key="11">
    <source>
        <dbReference type="ARBA" id="ARBA00029774"/>
    </source>
</evidence>
<comment type="subcellular location">
    <subcellularLocation>
        <location evidence="1 13">Cytoplasm</location>
    </subcellularLocation>
</comment>
<dbReference type="EMBL" id="JBBYHR010000006">
    <property type="protein sequence ID" value="MEL1245013.1"/>
    <property type="molecule type" value="Genomic_DNA"/>
</dbReference>
<evidence type="ECO:0000256" key="9">
    <source>
        <dbReference type="ARBA" id="ARBA00022741"/>
    </source>
</evidence>
<gene>
    <name evidence="15" type="ORF">AAEO56_12115</name>
</gene>
<feature type="domain" description="YrdC-like" evidence="14">
    <location>
        <begin position="7"/>
        <end position="193"/>
    </location>
</feature>
<dbReference type="InterPro" id="IPR038385">
    <property type="entry name" value="Sua5/YwlC_C"/>
</dbReference>
<dbReference type="InterPro" id="IPR050156">
    <property type="entry name" value="TC-AMP_synthase_SUA5"/>
</dbReference>
<evidence type="ECO:0000256" key="12">
    <source>
        <dbReference type="ARBA" id="ARBA00048366"/>
    </source>
</evidence>
<comment type="caution">
    <text evidence="15">The sequence shown here is derived from an EMBL/GenBank/DDBJ whole genome shotgun (WGS) entry which is preliminary data.</text>
</comment>
<keyword evidence="6 13" id="KW-0808">Transferase</keyword>
<dbReference type="PROSITE" id="PS51163">
    <property type="entry name" value="YRDC"/>
    <property type="match status" value="1"/>
</dbReference>
<evidence type="ECO:0000256" key="3">
    <source>
        <dbReference type="ARBA" id="ARBA00012584"/>
    </source>
</evidence>
<dbReference type="PANTHER" id="PTHR17490:SF16">
    <property type="entry name" value="THREONYLCARBAMOYL-AMP SYNTHASE"/>
    <property type="match status" value="1"/>
</dbReference>
<keyword evidence="10 13" id="KW-0067">ATP-binding</keyword>
<sequence>MRKTILTTNIPEAARRLLDGEVIGMPTETVYGLAGIINSDTAISNIFKVKGRPADNPLIVHIAGLSQLDDVAAEVPELARQLSRAFWPGPLTMLLKKRSTVPDVVTAGLETVAVRMPAHPAALALLSIVGEPVAAPSANPFGAISPSEAAHVLKYFDGKIPLILDGGPSIVGIESTIVGFEGTDVVVYRHGSITAGQIMAVTGATFIDRHSGAAKVAPGMYPRHYAPATPLVFSNDLQKLAEQHKGKKIGVLYYGEFFINNAVTISCSLSPSADMDEVAANLYGTLHRLDGLGLDLIIVQEFPAEGVGAALNDKLKRASWQL</sequence>
<dbReference type="PIRSF" id="PIRSF004930">
    <property type="entry name" value="Tln_factor_SUA5"/>
    <property type="match status" value="1"/>
</dbReference>
<organism evidence="15 16">
    <name type="scientific">Flavobacterium arundinis</name>
    <dbReference type="NCBI Taxonomy" id="3139143"/>
    <lineage>
        <taxon>Bacteria</taxon>
        <taxon>Pseudomonadati</taxon>
        <taxon>Bacteroidota</taxon>
        <taxon>Flavobacteriia</taxon>
        <taxon>Flavobacteriales</taxon>
        <taxon>Flavobacteriaceae</taxon>
        <taxon>Flavobacterium</taxon>
    </lineage>
</organism>
<dbReference type="RefSeq" id="WP_341697326.1">
    <property type="nucleotide sequence ID" value="NZ_JBBYHR010000006.1"/>
</dbReference>
<evidence type="ECO:0000259" key="14">
    <source>
        <dbReference type="PROSITE" id="PS51163"/>
    </source>
</evidence>
<dbReference type="InterPro" id="IPR005145">
    <property type="entry name" value="Sua5_C"/>
</dbReference>
<evidence type="ECO:0000313" key="15">
    <source>
        <dbReference type="EMBL" id="MEL1245013.1"/>
    </source>
</evidence>
<dbReference type="Gene3D" id="3.40.50.11030">
    <property type="entry name" value="Threonylcarbamoyl-AMP synthase, C-terminal domain"/>
    <property type="match status" value="1"/>
</dbReference>
<evidence type="ECO:0000256" key="1">
    <source>
        <dbReference type="ARBA" id="ARBA00004496"/>
    </source>
</evidence>
<evidence type="ECO:0000256" key="8">
    <source>
        <dbReference type="ARBA" id="ARBA00022695"/>
    </source>
</evidence>
<keyword evidence="8 13" id="KW-0548">Nucleotidyltransferase</keyword>
<evidence type="ECO:0000256" key="7">
    <source>
        <dbReference type="ARBA" id="ARBA00022694"/>
    </source>
</evidence>
<name>A0ABU9HXX1_9FLAO</name>
<protein>
    <recommendedName>
        <fullName evidence="4 13">Threonylcarbamoyl-AMP synthase</fullName>
        <shortName evidence="13">TC-AMP synthase</shortName>
        <ecNumber evidence="3 13">2.7.7.87</ecNumber>
    </recommendedName>
    <alternativeName>
        <fullName evidence="11 13">L-threonylcarbamoyladenylate synthase</fullName>
    </alternativeName>
</protein>
<evidence type="ECO:0000256" key="10">
    <source>
        <dbReference type="ARBA" id="ARBA00022840"/>
    </source>
</evidence>
<evidence type="ECO:0000256" key="5">
    <source>
        <dbReference type="ARBA" id="ARBA00022490"/>
    </source>
</evidence>
<dbReference type="Proteomes" id="UP001464555">
    <property type="component" value="Unassembled WGS sequence"/>
</dbReference>
<keyword evidence="16" id="KW-1185">Reference proteome</keyword>
<keyword evidence="5 13" id="KW-0963">Cytoplasm</keyword>
<dbReference type="InterPro" id="IPR006070">
    <property type="entry name" value="Sua5-like_dom"/>
</dbReference>
<evidence type="ECO:0000313" key="16">
    <source>
        <dbReference type="Proteomes" id="UP001464555"/>
    </source>
</evidence>
<dbReference type="GO" id="GO:0061710">
    <property type="term" value="F:L-threonylcarbamoyladenylate synthase"/>
    <property type="evidence" value="ECO:0007669"/>
    <property type="project" value="UniProtKB-EC"/>
</dbReference>
<dbReference type="Gene3D" id="3.90.870.10">
    <property type="entry name" value="DHBP synthase"/>
    <property type="match status" value="1"/>
</dbReference>
<keyword evidence="9 13" id="KW-0547">Nucleotide-binding</keyword>
<comment type="function">
    <text evidence="13">Required for the formation of a threonylcarbamoyl group on adenosine at position 37 (t(6)A37) in tRNAs that read codons beginning with adenine.</text>
</comment>
<evidence type="ECO:0000256" key="13">
    <source>
        <dbReference type="PIRNR" id="PIRNR004930"/>
    </source>
</evidence>
<accession>A0ABU9HXX1</accession>
<evidence type="ECO:0000256" key="2">
    <source>
        <dbReference type="ARBA" id="ARBA00007663"/>
    </source>
</evidence>
<proteinExistence type="inferred from homology"/>
<comment type="similarity">
    <text evidence="2 13">Belongs to the SUA5 family.</text>
</comment>
<dbReference type="InterPro" id="IPR010923">
    <property type="entry name" value="T(6)A37_SUA5"/>
</dbReference>
<dbReference type="Pfam" id="PF01300">
    <property type="entry name" value="Sua5_yciO_yrdC"/>
    <property type="match status" value="1"/>
</dbReference>
<dbReference type="InterPro" id="IPR017945">
    <property type="entry name" value="DHBP_synth_RibB-like_a/b_dom"/>
</dbReference>
<comment type="catalytic activity">
    <reaction evidence="12 13">
        <text>L-threonine + hydrogencarbonate + ATP = L-threonylcarbamoyladenylate + diphosphate + H2O</text>
        <dbReference type="Rhea" id="RHEA:36407"/>
        <dbReference type="ChEBI" id="CHEBI:15377"/>
        <dbReference type="ChEBI" id="CHEBI:17544"/>
        <dbReference type="ChEBI" id="CHEBI:30616"/>
        <dbReference type="ChEBI" id="CHEBI:33019"/>
        <dbReference type="ChEBI" id="CHEBI:57926"/>
        <dbReference type="ChEBI" id="CHEBI:73682"/>
        <dbReference type="EC" id="2.7.7.87"/>
    </reaction>
</comment>
<reference evidence="15 16" key="1">
    <citation type="submission" date="2024-04" db="EMBL/GenBank/DDBJ databases">
        <title>Flavobacterium sp. DGU11 16S ribosomal RNA gene Genome sequencing and assembly.</title>
        <authorList>
            <person name="Park S."/>
        </authorList>
    </citation>
    <scope>NUCLEOTIDE SEQUENCE [LARGE SCALE GENOMIC DNA]</scope>
    <source>
        <strain evidence="15 16">DGU11</strain>
    </source>
</reference>
<dbReference type="EC" id="2.7.7.87" evidence="3 13"/>
<dbReference type="SUPFAM" id="SSF55821">
    <property type="entry name" value="YrdC/RibB"/>
    <property type="match status" value="1"/>
</dbReference>
<evidence type="ECO:0000256" key="6">
    <source>
        <dbReference type="ARBA" id="ARBA00022679"/>
    </source>
</evidence>
<dbReference type="PANTHER" id="PTHR17490">
    <property type="entry name" value="SUA5"/>
    <property type="match status" value="1"/>
</dbReference>
<dbReference type="Pfam" id="PF03481">
    <property type="entry name" value="Sua5_C"/>
    <property type="match status" value="1"/>
</dbReference>
<keyword evidence="7 13" id="KW-0819">tRNA processing</keyword>
<evidence type="ECO:0000256" key="4">
    <source>
        <dbReference type="ARBA" id="ARBA00015492"/>
    </source>
</evidence>